<feature type="transmembrane region" description="Helical" evidence="1">
    <location>
        <begin position="67"/>
        <end position="84"/>
    </location>
</feature>
<sequence>MQKYLNKVFIAYMAGLVSALVIELLWILATTHNLNLTEELKFEIYRMMIWGGVWAILFVLPLSKNIWVKSAIIALIVILFNYMIRMPYSGDGFFASNADSEVFYANIIFNCPWAILAGFIYAKTIERV</sequence>
<gene>
    <name evidence="2" type="ORF">ACFPDQ_08690</name>
</gene>
<evidence type="ECO:0000256" key="1">
    <source>
        <dbReference type="SAM" id="Phobius"/>
    </source>
</evidence>
<accession>A0ABV9TEK2</accession>
<dbReference type="Proteomes" id="UP001595926">
    <property type="component" value="Unassembled WGS sequence"/>
</dbReference>
<reference evidence="3" key="1">
    <citation type="journal article" date="2019" name="Int. J. Syst. Evol. Microbiol.">
        <title>The Global Catalogue of Microorganisms (GCM) 10K type strain sequencing project: providing services to taxonomists for standard genome sequencing and annotation.</title>
        <authorList>
            <consortium name="The Broad Institute Genomics Platform"/>
            <consortium name="The Broad Institute Genome Sequencing Center for Infectious Disease"/>
            <person name="Wu L."/>
            <person name="Ma J."/>
        </authorList>
    </citation>
    <scope>NUCLEOTIDE SEQUENCE [LARGE SCALE GENOMIC DNA]</scope>
    <source>
        <strain evidence="3">CGMCC 1.13718</strain>
    </source>
</reference>
<keyword evidence="1" id="KW-0472">Membrane</keyword>
<dbReference type="RefSeq" id="WP_119330895.1">
    <property type="nucleotide sequence ID" value="NZ_JBHSJH010000003.1"/>
</dbReference>
<evidence type="ECO:0000313" key="3">
    <source>
        <dbReference type="Proteomes" id="UP001595926"/>
    </source>
</evidence>
<comment type="caution">
    <text evidence="2">The sequence shown here is derived from an EMBL/GenBank/DDBJ whole genome shotgun (WGS) entry which is preliminary data.</text>
</comment>
<dbReference type="EMBL" id="JBHSJH010000003">
    <property type="protein sequence ID" value="MFC4893124.1"/>
    <property type="molecule type" value="Genomic_DNA"/>
</dbReference>
<proteinExistence type="predicted"/>
<evidence type="ECO:0000313" key="2">
    <source>
        <dbReference type="EMBL" id="MFC4893124.1"/>
    </source>
</evidence>
<name>A0ABV9TEK2_9GAMM</name>
<feature type="transmembrane region" description="Helical" evidence="1">
    <location>
        <begin position="9"/>
        <end position="29"/>
    </location>
</feature>
<protein>
    <submittedName>
        <fullName evidence="2">Membrane lipoprotein</fullName>
    </submittedName>
</protein>
<keyword evidence="1" id="KW-0812">Transmembrane</keyword>
<keyword evidence="1" id="KW-1133">Transmembrane helix</keyword>
<organism evidence="2 3">
    <name type="scientific">Pseudofrancisella aestuarii</name>
    <dbReference type="NCBI Taxonomy" id="2670347"/>
    <lineage>
        <taxon>Bacteria</taxon>
        <taxon>Pseudomonadati</taxon>
        <taxon>Pseudomonadota</taxon>
        <taxon>Gammaproteobacteria</taxon>
        <taxon>Thiotrichales</taxon>
        <taxon>Francisellaceae</taxon>
        <taxon>Pseudofrancisella</taxon>
    </lineage>
</organism>
<feature type="transmembrane region" description="Helical" evidence="1">
    <location>
        <begin position="44"/>
        <end position="60"/>
    </location>
</feature>
<feature type="transmembrane region" description="Helical" evidence="1">
    <location>
        <begin position="104"/>
        <end position="122"/>
    </location>
</feature>
<keyword evidence="3" id="KW-1185">Reference proteome</keyword>
<keyword evidence="2" id="KW-0449">Lipoprotein</keyword>